<organism evidence="2 3">
    <name type="scientific">Amniculicola lignicola CBS 123094</name>
    <dbReference type="NCBI Taxonomy" id="1392246"/>
    <lineage>
        <taxon>Eukaryota</taxon>
        <taxon>Fungi</taxon>
        <taxon>Dikarya</taxon>
        <taxon>Ascomycota</taxon>
        <taxon>Pezizomycotina</taxon>
        <taxon>Dothideomycetes</taxon>
        <taxon>Pleosporomycetidae</taxon>
        <taxon>Pleosporales</taxon>
        <taxon>Amniculicolaceae</taxon>
        <taxon>Amniculicola</taxon>
    </lineage>
</organism>
<proteinExistence type="predicted"/>
<name>A0A6A5W9P1_9PLEO</name>
<evidence type="ECO:0000256" key="1">
    <source>
        <dbReference type="SAM" id="MobiDB-lite"/>
    </source>
</evidence>
<dbReference type="EMBL" id="ML977606">
    <property type="protein sequence ID" value="KAF1998127.1"/>
    <property type="molecule type" value="Genomic_DNA"/>
</dbReference>
<dbReference type="Proteomes" id="UP000799779">
    <property type="component" value="Unassembled WGS sequence"/>
</dbReference>
<evidence type="ECO:0000313" key="2">
    <source>
        <dbReference type="EMBL" id="KAF1998127.1"/>
    </source>
</evidence>
<reference evidence="2" key="1">
    <citation type="journal article" date="2020" name="Stud. Mycol.">
        <title>101 Dothideomycetes genomes: a test case for predicting lifestyles and emergence of pathogens.</title>
        <authorList>
            <person name="Haridas S."/>
            <person name="Albert R."/>
            <person name="Binder M."/>
            <person name="Bloem J."/>
            <person name="Labutti K."/>
            <person name="Salamov A."/>
            <person name="Andreopoulos B."/>
            <person name="Baker S."/>
            <person name="Barry K."/>
            <person name="Bills G."/>
            <person name="Bluhm B."/>
            <person name="Cannon C."/>
            <person name="Castanera R."/>
            <person name="Culley D."/>
            <person name="Daum C."/>
            <person name="Ezra D."/>
            <person name="Gonzalez J."/>
            <person name="Henrissat B."/>
            <person name="Kuo A."/>
            <person name="Liang C."/>
            <person name="Lipzen A."/>
            <person name="Lutzoni F."/>
            <person name="Magnuson J."/>
            <person name="Mondo S."/>
            <person name="Nolan M."/>
            <person name="Ohm R."/>
            <person name="Pangilinan J."/>
            <person name="Park H.-J."/>
            <person name="Ramirez L."/>
            <person name="Alfaro M."/>
            <person name="Sun H."/>
            <person name="Tritt A."/>
            <person name="Yoshinaga Y."/>
            <person name="Zwiers L.-H."/>
            <person name="Turgeon B."/>
            <person name="Goodwin S."/>
            <person name="Spatafora J."/>
            <person name="Crous P."/>
            <person name="Grigoriev I."/>
        </authorList>
    </citation>
    <scope>NUCLEOTIDE SEQUENCE</scope>
    <source>
        <strain evidence="2">CBS 123094</strain>
    </source>
</reference>
<sequence length="928" mass="104258">MDSYHIDCLAAVRNIYEEFFWEKDPSPFFADLGASLESIRRQLRTVKTQINSIRDTSSREQLTNIIARLTPGLRQHLRDLDSGLRRPHGHIRPQWDHWHAPSPSGSRQVSTVDESSCGHFLAVCRFYAQFLETINRAVAASLSYSVPTATDLHSHPEDLRTLLHFFLHGSSPHIASTFSSPGLHPLQSWAATRLDSDASQGVSPTHLSRRLQSKADMELGSLGYDDDISFNTIQLAAYWYNNSHNEWDMYSQALQASDQESQGKAAANLCVDIQRRFRTDNLNYNPRKVSQIFLDAIKSIWLTVKARESLSPWIREATVSGCLSSIEQAAFSFIVHLYIRLNGPNYDAIEDDADFQFSMIQSVGSGAEASPSRPGQTSSPPLPDMADFHISPVEMDGLPHTIPTIATNKPPSILPGSQPANLTDPNRNTQSFNISRTTLYLSDERQGPYSLPAPSETTDHSLRGPPTEGSHLNVPPRQILGAAWNARPNQSIFELEGGVSMNGTISQDDSLYTPPPGSNAAAIHAYYHSGYQTSSHGDSVQASTASSPSLQSTADAIELYAEHSPNQLRRLVHPHVLIDNADRHGLHVTTNERGHDPTSTIHTIRIFPGETEILNDTEDDHGEDSQTQFHDNIHVSCNGTAFVPARIRIFRTASNEYHIHYERMGLGIDDFNVERSTEYEIVPQYAFDDGRTEGAEIYFRRQGQCFGPVFRFLRAGNRQTQLQLYAFQGAFSGMTLGEEFKIKHLTITDKSGTKRSCNLPCIQYWVDNTKLDDATYLLDRLPRERISLERLKVIKKDLNSSKMFIMAEKSIFVLIVSEWVILRSVRNIMRSKSSEKRILAASGRSLRLREFHGGATPGIPLSQEGMNYLDQDAGGFTEYTSIDIEFFSESSAKTFCDVFKEHRDDWEQRCAPIERFREAQRNPSYIVS</sequence>
<gene>
    <name evidence="2" type="ORF">P154DRAFT_578179</name>
</gene>
<dbReference type="OrthoDB" id="5354616at2759"/>
<protein>
    <submittedName>
        <fullName evidence="2">Uncharacterized protein</fullName>
    </submittedName>
</protein>
<keyword evidence="3" id="KW-1185">Reference proteome</keyword>
<evidence type="ECO:0000313" key="3">
    <source>
        <dbReference type="Proteomes" id="UP000799779"/>
    </source>
</evidence>
<feature type="region of interest" description="Disordered" evidence="1">
    <location>
        <begin position="365"/>
        <end position="472"/>
    </location>
</feature>
<dbReference type="AlphaFoldDB" id="A0A6A5W9P1"/>
<accession>A0A6A5W9P1</accession>
<feature type="compositionally biased region" description="Polar residues" evidence="1">
    <location>
        <begin position="418"/>
        <end position="440"/>
    </location>
</feature>